<evidence type="ECO:0000259" key="10">
    <source>
        <dbReference type="Pfam" id="PF08541"/>
    </source>
</evidence>
<dbReference type="GO" id="GO:0044550">
    <property type="term" value="P:secondary metabolite biosynthetic process"/>
    <property type="evidence" value="ECO:0007669"/>
    <property type="project" value="TreeGrafter"/>
</dbReference>
<evidence type="ECO:0000256" key="8">
    <source>
        <dbReference type="ARBA" id="ARBA00023160"/>
    </source>
</evidence>
<dbReference type="EMBL" id="VDFW01000053">
    <property type="protein sequence ID" value="TNC19271.1"/>
    <property type="molecule type" value="Genomic_DNA"/>
</dbReference>
<dbReference type="GO" id="GO:0004315">
    <property type="term" value="F:3-oxoacyl-[acyl-carrier-protein] synthase activity"/>
    <property type="evidence" value="ECO:0007669"/>
    <property type="project" value="InterPro"/>
</dbReference>
<keyword evidence="9 12" id="KW-0012">Acyltransferase</keyword>
<dbReference type="AlphaFoldDB" id="A0A5C4LPR3"/>
<dbReference type="InterPro" id="IPR004655">
    <property type="entry name" value="FabH"/>
</dbReference>
<keyword evidence="3" id="KW-0963">Cytoplasm</keyword>
<dbReference type="NCBIfam" id="NF006829">
    <property type="entry name" value="PRK09352.1"/>
    <property type="match status" value="1"/>
</dbReference>
<evidence type="ECO:0000256" key="6">
    <source>
        <dbReference type="ARBA" id="ARBA00022832"/>
    </source>
</evidence>
<evidence type="ECO:0000256" key="2">
    <source>
        <dbReference type="ARBA" id="ARBA00008642"/>
    </source>
</evidence>
<dbReference type="OrthoDB" id="9815506at2"/>
<dbReference type="Gene3D" id="3.40.47.10">
    <property type="match status" value="1"/>
</dbReference>
<feature type="domain" description="Beta-ketoacyl-[acyl-carrier-protein] synthase III N-terminal" evidence="11">
    <location>
        <begin position="106"/>
        <end position="184"/>
    </location>
</feature>
<keyword evidence="5 12" id="KW-0808">Transferase</keyword>
<comment type="pathway">
    <text evidence="1">Lipid metabolism.</text>
</comment>
<evidence type="ECO:0000256" key="1">
    <source>
        <dbReference type="ARBA" id="ARBA00005189"/>
    </source>
</evidence>
<feature type="domain" description="Beta-ketoacyl-[acyl-carrier-protein] synthase III C-terminal" evidence="10">
    <location>
        <begin position="236"/>
        <end position="325"/>
    </location>
</feature>
<keyword evidence="4" id="KW-0444">Lipid biosynthesis</keyword>
<protein>
    <submittedName>
        <fullName evidence="12">Beta-ketoacyl-ACP synthase III</fullName>
        <ecNumber evidence="12">2.3.1.180</ecNumber>
    </submittedName>
</protein>
<evidence type="ECO:0000259" key="11">
    <source>
        <dbReference type="Pfam" id="PF08545"/>
    </source>
</evidence>
<evidence type="ECO:0000256" key="5">
    <source>
        <dbReference type="ARBA" id="ARBA00022679"/>
    </source>
</evidence>
<dbReference type="InterPro" id="IPR013747">
    <property type="entry name" value="ACP_syn_III_C"/>
</dbReference>
<evidence type="ECO:0000313" key="12">
    <source>
        <dbReference type="EMBL" id="TNC19271.1"/>
    </source>
</evidence>
<sequence>MNTAIVGTGSYLPAHVLTSVELGERLGVGERWITDKTLIRERRVAAPDEATSDLATRAAQAALSAAGAQPLELDLIVLATSTPDRPIPAAACTVQANLGASHAVAFDVDAVCTGFIYALSVARAMLLEDRQADTAVVIGADTYSRILDYTDRSTAALFGDGAGALVLRKCGHDGLFSTVLGTDGTLADLVQMPAGGSRTPPSADTVECGQHYFAMRGREVRALTAKVVPQLMADLLERARLDLAQVDALVPHQANGIMLRDWASELGLRPGIMHTTVEHYGNTGAASVPITLDHAVRGGSIHGGDTVVMVALGGGVTWGGTAVTWVSPRDVRDY</sequence>
<dbReference type="PANTHER" id="PTHR34069">
    <property type="entry name" value="3-OXOACYL-[ACYL-CARRIER-PROTEIN] SYNTHASE 3"/>
    <property type="match status" value="1"/>
</dbReference>
<evidence type="ECO:0000256" key="4">
    <source>
        <dbReference type="ARBA" id="ARBA00022516"/>
    </source>
</evidence>
<dbReference type="CDD" id="cd00830">
    <property type="entry name" value="KAS_III"/>
    <property type="match status" value="1"/>
</dbReference>
<comment type="caution">
    <text evidence="12">The sequence shown here is derived from an EMBL/GenBank/DDBJ whole genome shotgun (WGS) entry which is preliminary data.</text>
</comment>
<dbReference type="PANTHER" id="PTHR34069:SF2">
    <property type="entry name" value="BETA-KETOACYL-[ACYL-CARRIER-PROTEIN] SYNTHASE III"/>
    <property type="match status" value="1"/>
</dbReference>
<evidence type="ECO:0000256" key="7">
    <source>
        <dbReference type="ARBA" id="ARBA00023098"/>
    </source>
</evidence>
<dbReference type="GO" id="GO:0006633">
    <property type="term" value="P:fatty acid biosynthetic process"/>
    <property type="evidence" value="ECO:0007669"/>
    <property type="project" value="UniProtKB-KW"/>
</dbReference>
<keyword evidence="6" id="KW-0276">Fatty acid metabolism</keyword>
<gene>
    <name evidence="12" type="primary">fabH</name>
    <name evidence="12" type="ORF">FG385_32640</name>
</gene>
<dbReference type="InterPro" id="IPR016039">
    <property type="entry name" value="Thiolase-like"/>
</dbReference>
<dbReference type="Proteomes" id="UP000305546">
    <property type="component" value="Unassembled WGS sequence"/>
</dbReference>
<name>A0A5C4LPR3_9PSEU</name>
<evidence type="ECO:0000256" key="9">
    <source>
        <dbReference type="ARBA" id="ARBA00023315"/>
    </source>
</evidence>
<dbReference type="EC" id="2.3.1.180" evidence="12"/>
<evidence type="ECO:0000313" key="13">
    <source>
        <dbReference type="Proteomes" id="UP000305546"/>
    </source>
</evidence>
<dbReference type="SUPFAM" id="SSF53901">
    <property type="entry name" value="Thiolase-like"/>
    <property type="match status" value="1"/>
</dbReference>
<keyword evidence="13" id="KW-1185">Reference proteome</keyword>
<dbReference type="NCBIfam" id="TIGR00747">
    <property type="entry name" value="fabH"/>
    <property type="match status" value="1"/>
</dbReference>
<evidence type="ECO:0000256" key="3">
    <source>
        <dbReference type="ARBA" id="ARBA00022490"/>
    </source>
</evidence>
<proteinExistence type="inferred from homology"/>
<comment type="similarity">
    <text evidence="2">Belongs to the thiolase-like superfamily. FabH family.</text>
</comment>
<keyword evidence="7" id="KW-0443">Lipid metabolism</keyword>
<dbReference type="RefSeq" id="WP_139100669.1">
    <property type="nucleotide sequence ID" value="NZ_VDFW01000053.1"/>
</dbReference>
<accession>A0A5C4LPR3</accession>
<keyword evidence="8" id="KW-0275">Fatty acid biosynthesis</keyword>
<dbReference type="Pfam" id="PF08545">
    <property type="entry name" value="ACP_syn_III"/>
    <property type="match status" value="1"/>
</dbReference>
<dbReference type="GO" id="GO:0033818">
    <property type="term" value="F:beta-ketoacyl-acyl-carrier-protein synthase III activity"/>
    <property type="evidence" value="ECO:0007669"/>
    <property type="project" value="UniProtKB-EC"/>
</dbReference>
<dbReference type="InterPro" id="IPR013751">
    <property type="entry name" value="ACP_syn_III_N"/>
</dbReference>
<organism evidence="12 13">
    <name type="scientific">Amycolatopsis alkalitolerans</name>
    <dbReference type="NCBI Taxonomy" id="2547244"/>
    <lineage>
        <taxon>Bacteria</taxon>
        <taxon>Bacillati</taxon>
        <taxon>Actinomycetota</taxon>
        <taxon>Actinomycetes</taxon>
        <taxon>Pseudonocardiales</taxon>
        <taxon>Pseudonocardiaceae</taxon>
        <taxon>Amycolatopsis</taxon>
    </lineage>
</organism>
<dbReference type="Pfam" id="PF08541">
    <property type="entry name" value="ACP_syn_III_C"/>
    <property type="match status" value="1"/>
</dbReference>
<reference evidence="12 13" key="1">
    <citation type="submission" date="2019-06" db="EMBL/GenBank/DDBJ databases">
        <title>Amycolatopsis alkalitolerans sp. nov., isolated from Gastrodia elata Blume.</title>
        <authorList>
            <person name="Narsing Rao M.P."/>
            <person name="Li W.J."/>
        </authorList>
    </citation>
    <scope>NUCLEOTIDE SEQUENCE [LARGE SCALE GENOMIC DNA]</scope>
    <source>
        <strain evidence="12 13">SYSUP0005</strain>
    </source>
</reference>